<accession>A0ABN2S173</accession>
<dbReference type="InterPro" id="IPR045592">
    <property type="entry name" value="DUF6461"/>
</dbReference>
<sequence>MPMYGPTTELSAEVVDAIAEVVAAELEAVARLIPAPAAEALGRLGLAQLAERSFPSRYTNGGRVSEAWNGSVDALPPLVVAQLLGALKTPVAALDLSVPQLIEALPEAAARSGYVTIAYFGRPSEVSHELATLNGFVPGAADMVTHVVAALAGHPSIVPLLVADGSDEAAIVASHTTGYLALAVVTATVVLRPLSPRVTPPAIVGAALTAVAPVLRKTTMPAAYAEAKLARRRAEYLMPRHIHVSADVTDHVFVLAEAPLERGGLDFSGNGLVAVLSDGVAVRCRQESASVPVAVHVVEKPGQPDFSRWEEIVEVSWHAPVGGAGFAGGAHSGNGLLPPAQIAPPWPGDYRVRVSARGRDGGWESYELVVWRAPAADPVVHKRSDRLGHVLRGEPEPPVDLMPDLAYRWVETGSLVNGAAFTFVAGKSSREVLRDFGADESAPTPLDVFYDRLAEGTIDSWVCVLDVPGGSVAVEFAGWRGGDHQTLRALSSPDTKVASMYWNVNAHRRFSLARAGHVLDSFEPAYEGPTSSEAQELLADLDWRGLHRDAVGMVAASRYTGVSISAEDVARIEAVGIGYPVLPLLPELRPVDRRPDGSVT</sequence>
<comment type="caution">
    <text evidence="1">The sequence shown here is derived from an EMBL/GenBank/DDBJ whole genome shotgun (WGS) entry which is preliminary data.</text>
</comment>
<dbReference type="Proteomes" id="UP001499854">
    <property type="component" value="Unassembled WGS sequence"/>
</dbReference>
<keyword evidence="2" id="KW-1185">Reference proteome</keyword>
<gene>
    <name evidence="1" type="ORF">GCM10009838_44280</name>
</gene>
<protein>
    <submittedName>
        <fullName evidence="1">DUF6461 domain-containing protein</fullName>
    </submittedName>
</protein>
<proteinExistence type="predicted"/>
<dbReference type="Pfam" id="PF20062">
    <property type="entry name" value="DUF6461"/>
    <property type="match status" value="1"/>
</dbReference>
<dbReference type="EMBL" id="BAAAQM010000025">
    <property type="protein sequence ID" value="GAA1978620.1"/>
    <property type="molecule type" value="Genomic_DNA"/>
</dbReference>
<organism evidence="1 2">
    <name type="scientific">Catenulispora subtropica</name>
    <dbReference type="NCBI Taxonomy" id="450798"/>
    <lineage>
        <taxon>Bacteria</taxon>
        <taxon>Bacillati</taxon>
        <taxon>Actinomycetota</taxon>
        <taxon>Actinomycetes</taxon>
        <taxon>Catenulisporales</taxon>
        <taxon>Catenulisporaceae</taxon>
        <taxon>Catenulispora</taxon>
    </lineage>
</organism>
<reference evidence="1 2" key="1">
    <citation type="journal article" date="2019" name="Int. J. Syst. Evol. Microbiol.">
        <title>The Global Catalogue of Microorganisms (GCM) 10K type strain sequencing project: providing services to taxonomists for standard genome sequencing and annotation.</title>
        <authorList>
            <consortium name="The Broad Institute Genomics Platform"/>
            <consortium name="The Broad Institute Genome Sequencing Center for Infectious Disease"/>
            <person name="Wu L."/>
            <person name="Ma J."/>
        </authorList>
    </citation>
    <scope>NUCLEOTIDE SEQUENCE [LARGE SCALE GENOMIC DNA]</scope>
    <source>
        <strain evidence="1 2">JCM 16013</strain>
    </source>
</reference>
<evidence type="ECO:0000313" key="1">
    <source>
        <dbReference type="EMBL" id="GAA1978620.1"/>
    </source>
</evidence>
<name>A0ABN2S173_9ACTN</name>
<evidence type="ECO:0000313" key="2">
    <source>
        <dbReference type="Proteomes" id="UP001499854"/>
    </source>
</evidence>